<sequence>MLNSKSNRRLIRQRLTTFRPCPSDSVSTMSQRTTMKSPLLLALVGVAIVLTSKGPLSAAENSPLAGLPQRFADGNTNEVPDFQRHVIPLLSRLGCNGRACHGSFQGRGDFQLSLFGYDFAADHSALMAENSGRVDTDDAAESLIISKPTDADMHEGGKRYELGSWQHHVLEKWVSSGAPFEKSDPAILDRLEVIPAEILFHKEAQQQPLKVIAHWADGIQEDVTEICRFSSNDDAIAEVDETGIVTAGVKGDTHVVAYYDKAVVPIPVLRPLTELANAKYPDVPAKTNVDQLVNVKLKKLGILPSDVCSDADFLRRARLDITGTLPSASEVQDFLADKATDKRETLVNELLDSPEYAAWWATRMSDWTGNSEEQLRNTLPIRGVASKLWFAWIEKRLAENVPYDQIVEGMVMATSREPGEDYAAYCSAMTEVCSPGNEDKFAARESNPLYWGRQNFRSTEERAIGFAYAFMGIRIQCAQCHKHPFDQWSKDDFAEFGKLFQPIIAGNASSPQSKRERDQMLAKLELKDLKGGQLQRKLGELIRDGETVPFAELFVRTAPVRRNRGNNAKNRRNIRTSVPTGTLLGEDEKLTLDHDPRGALMDWLRAPENPYFTKALVNRVWANYFGVGLVQPTDDLNLANPPVNAPLMDYLAAGFQESGFDMKWLHREIVLSDTYQRSWEPNETNASDKRNFSHFIPRRLPAEVVHDAIQLATLSDSAAEKIRESLSERAIGGKLVSPNRNRQNFTLSVFGASLRETNCDCDRSDESSLLQSVYLRNDQDVLIRLSAKDGWVTEACRTLGVKPPTPQASNKVDPKVRQRMAMNKQLQTRRKQLVEAMADNRKGAAAKIRMDIMRLRKRMNNPEEDSLEKQPSKADSDRGENSVAKQEKQLSDVIDQAYLRTLSRLPEPSEKELSLQFIRDSKSVGSGVESVVWSLINTKEFILNH</sequence>
<accession>A0A517MLU9</accession>
<gene>
    <name evidence="4" type="ORF">FF011L_46760</name>
</gene>
<organism evidence="4 5">
    <name type="scientific">Roseimaritima multifibrata</name>
    <dbReference type="NCBI Taxonomy" id="1930274"/>
    <lineage>
        <taxon>Bacteria</taxon>
        <taxon>Pseudomonadati</taxon>
        <taxon>Planctomycetota</taxon>
        <taxon>Planctomycetia</taxon>
        <taxon>Pirellulales</taxon>
        <taxon>Pirellulaceae</taxon>
        <taxon>Roseimaritima</taxon>
    </lineage>
</organism>
<name>A0A517MLU9_9BACT</name>
<dbReference type="AlphaFoldDB" id="A0A517MLU9"/>
<dbReference type="EMBL" id="CP036262">
    <property type="protein sequence ID" value="QDS95875.1"/>
    <property type="molecule type" value="Genomic_DNA"/>
</dbReference>
<feature type="region of interest" description="Disordered" evidence="1">
    <location>
        <begin position="858"/>
        <end position="888"/>
    </location>
</feature>
<dbReference type="Pfam" id="PF07587">
    <property type="entry name" value="PSD1"/>
    <property type="match status" value="1"/>
</dbReference>
<dbReference type="SUPFAM" id="SSF49373">
    <property type="entry name" value="Invasin/intimin cell-adhesion fragments"/>
    <property type="match status" value="1"/>
</dbReference>
<dbReference type="KEGG" id="rml:FF011L_46760"/>
<dbReference type="PANTHER" id="PTHR35889">
    <property type="entry name" value="CYCLOINULO-OLIGOSACCHARIDE FRUCTANOTRANSFERASE-RELATED"/>
    <property type="match status" value="1"/>
</dbReference>
<evidence type="ECO:0000313" key="4">
    <source>
        <dbReference type="EMBL" id="QDS95875.1"/>
    </source>
</evidence>
<keyword evidence="5" id="KW-1185">Reference proteome</keyword>
<evidence type="ECO:0000256" key="1">
    <source>
        <dbReference type="SAM" id="MobiDB-lite"/>
    </source>
</evidence>
<dbReference type="InterPro" id="IPR022655">
    <property type="entry name" value="DUF1553"/>
</dbReference>
<dbReference type="InterPro" id="IPR008964">
    <property type="entry name" value="Invasin/intimin_cell_adhesion"/>
</dbReference>
<dbReference type="InterPro" id="IPR011444">
    <property type="entry name" value="DUF1549"/>
</dbReference>
<protein>
    <recommendedName>
        <fullName evidence="6">BIG2 domain-containing protein</fullName>
    </recommendedName>
</protein>
<reference evidence="4 5" key="1">
    <citation type="submission" date="2019-02" db="EMBL/GenBank/DDBJ databases">
        <title>Deep-cultivation of Planctomycetes and their phenomic and genomic characterization uncovers novel biology.</title>
        <authorList>
            <person name="Wiegand S."/>
            <person name="Jogler M."/>
            <person name="Boedeker C."/>
            <person name="Pinto D."/>
            <person name="Vollmers J."/>
            <person name="Rivas-Marin E."/>
            <person name="Kohn T."/>
            <person name="Peeters S.H."/>
            <person name="Heuer A."/>
            <person name="Rast P."/>
            <person name="Oberbeckmann S."/>
            <person name="Bunk B."/>
            <person name="Jeske O."/>
            <person name="Meyerdierks A."/>
            <person name="Storesund J.E."/>
            <person name="Kallscheuer N."/>
            <person name="Luecker S."/>
            <person name="Lage O.M."/>
            <person name="Pohl T."/>
            <person name="Merkel B.J."/>
            <person name="Hornburger P."/>
            <person name="Mueller R.-W."/>
            <person name="Bruemmer F."/>
            <person name="Labrenz M."/>
            <person name="Spormann A.M."/>
            <person name="Op den Camp H."/>
            <person name="Overmann J."/>
            <person name="Amann R."/>
            <person name="Jetten M.S.M."/>
            <person name="Mascher T."/>
            <person name="Medema M.H."/>
            <person name="Devos D.P."/>
            <person name="Kaster A.-K."/>
            <person name="Ovreas L."/>
            <person name="Rohde M."/>
            <person name="Galperin M.Y."/>
            <person name="Jogler C."/>
        </authorList>
    </citation>
    <scope>NUCLEOTIDE SEQUENCE [LARGE SCALE GENOMIC DNA]</scope>
    <source>
        <strain evidence="4 5">FF011L</strain>
    </source>
</reference>
<dbReference type="PANTHER" id="PTHR35889:SF3">
    <property type="entry name" value="F-BOX DOMAIN-CONTAINING PROTEIN"/>
    <property type="match status" value="1"/>
</dbReference>
<feature type="domain" description="DUF1553" evidence="3">
    <location>
        <begin position="597"/>
        <end position="917"/>
    </location>
</feature>
<evidence type="ECO:0000259" key="2">
    <source>
        <dbReference type="Pfam" id="PF07583"/>
    </source>
</evidence>
<dbReference type="Proteomes" id="UP000320672">
    <property type="component" value="Chromosome"/>
</dbReference>
<evidence type="ECO:0000259" key="3">
    <source>
        <dbReference type="Pfam" id="PF07587"/>
    </source>
</evidence>
<dbReference type="Gene3D" id="2.60.40.1080">
    <property type="match status" value="1"/>
</dbReference>
<feature type="domain" description="DUF1549" evidence="2">
    <location>
        <begin position="289"/>
        <end position="502"/>
    </location>
</feature>
<proteinExistence type="predicted"/>
<feature type="compositionally biased region" description="Basic and acidic residues" evidence="1">
    <location>
        <begin position="867"/>
        <end position="888"/>
    </location>
</feature>
<evidence type="ECO:0000313" key="5">
    <source>
        <dbReference type="Proteomes" id="UP000320672"/>
    </source>
</evidence>
<evidence type="ECO:0008006" key="6">
    <source>
        <dbReference type="Google" id="ProtNLM"/>
    </source>
</evidence>
<dbReference type="Pfam" id="PF07583">
    <property type="entry name" value="PSCyt2"/>
    <property type="match status" value="1"/>
</dbReference>